<keyword evidence="3 9" id="KW-0934">Plastid</keyword>
<dbReference type="EMBL" id="MK814743">
    <property type="protein sequence ID" value="QCI08998.1"/>
    <property type="molecule type" value="Genomic_DNA"/>
</dbReference>
<dbReference type="InterPro" id="IPR041569">
    <property type="entry name" value="AAA_lid_3"/>
</dbReference>
<geneLocation type="plastid" evidence="9"/>
<evidence type="ECO:0000259" key="8">
    <source>
        <dbReference type="SMART" id="SM00382"/>
    </source>
</evidence>
<dbReference type="GO" id="GO:0009507">
    <property type="term" value="C:chloroplast"/>
    <property type="evidence" value="ECO:0007669"/>
    <property type="project" value="UniProtKB-SubCell"/>
</dbReference>
<evidence type="ECO:0000256" key="6">
    <source>
        <dbReference type="ARBA" id="ARBA00038088"/>
    </source>
</evidence>
<keyword evidence="4" id="KW-0547">Nucleotide-binding</keyword>
<evidence type="ECO:0000256" key="2">
    <source>
        <dbReference type="ARBA" id="ARBA00022528"/>
    </source>
</evidence>
<reference evidence="9" key="1">
    <citation type="journal article" date="2019" name="Mol. Phylogenet. Evol.">
        <title>Morphological evolution and classification of the red algal order Ceramiales inferred using plastid phylogenomics.</title>
        <authorList>
            <person name="Diaz-Tapia P."/>
            <person name="Pasella M.M."/>
            <person name="Verbruggen H."/>
            <person name="Maggs C.A."/>
        </authorList>
    </citation>
    <scope>NUCLEOTIDE SEQUENCE</scope>
    <source>
        <strain evidence="9">PD1141</strain>
    </source>
</reference>
<dbReference type="GO" id="GO:0016887">
    <property type="term" value="F:ATP hydrolysis activity"/>
    <property type="evidence" value="ECO:0007669"/>
    <property type="project" value="InterPro"/>
</dbReference>
<evidence type="ECO:0000256" key="4">
    <source>
        <dbReference type="ARBA" id="ARBA00022741"/>
    </source>
</evidence>
<dbReference type="InterPro" id="IPR027417">
    <property type="entry name" value="P-loop_NTPase"/>
</dbReference>
<dbReference type="InterPro" id="IPR003593">
    <property type="entry name" value="AAA+_ATPase"/>
</dbReference>
<accession>A0A4D6X2C8</accession>
<dbReference type="Gene3D" id="1.10.8.60">
    <property type="match status" value="1"/>
</dbReference>
<evidence type="ECO:0000313" key="9">
    <source>
        <dbReference type="EMBL" id="QCI08998.1"/>
    </source>
</evidence>
<dbReference type="Gene3D" id="3.40.50.300">
    <property type="entry name" value="P-loop containing nucleotide triphosphate hydrolases"/>
    <property type="match status" value="1"/>
</dbReference>
<dbReference type="CDD" id="cd19507">
    <property type="entry name" value="RecA-like_Ycf46-like"/>
    <property type="match status" value="1"/>
</dbReference>
<evidence type="ECO:0000256" key="7">
    <source>
        <dbReference type="ARBA" id="ARBA00040480"/>
    </source>
</evidence>
<organism evidence="9">
    <name type="scientific">Inkyuleea mariana</name>
    <dbReference type="NCBI Taxonomy" id="123988"/>
    <lineage>
        <taxon>Eukaryota</taxon>
        <taxon>Rhodophyta</taxon>
        <taxon>Florideophyceae</taxon>
        <taxon>Rhodymeniophycidae</taxon>
        <taxon>Ceramiales</taxon>
        <taxon>Ceramiaceae</taxon>
        <taxon>Inkyuleea</taxon>
    </lineage>
</organism>
<comment type="subcellular location">
    <subcellularLocation>
        <location evidence="1">Plastid</location>
        <location evidence="1">Chloroplast</location>
    </subcellularLocation>
</comment>
<dbReference type="GO" id="GO:0005524">
    <property type="term" value="F:ATP binding"/>
    <property type="evidence" value="ECO:0007669"/>
    <property type="project" value="UniProtKB-KW"/>
</dbReference>
<dbReference type="AlphaFoldDB" id="A0A4D6X2C8"/>
<dbReference type="SUPFAM" id="SSF52540">
    <property type="entry name" value="P-loop containing nucleoside triphosphate hydrolases"/>
    <property type="match status" value="1"/>
</dbReference>
<dbReference type="Pfam" id="PF00004">
    <property type="entry name" value="AAA"/>
    <property type="match status" value="1"/>
</dbReference>
<keyword evidence="2" id="KW-0150">Chloroplast</keyword>
<name>A0A4D6X2C8_9FLOR</name>
<dbReference type="PANTHER" id="PTHR42960:SF1">
    <property type="entry name" value="YCF46 PROTEIN"/>
    <property type="match status" value="1"/>
</dbReference>
<protein>
    <recommendedName>
        <fullName evidence="7">Uncharacterized AAA domain-containing protein ycf46</fullName>
    </recommendedName>
</protein>
<evidence type="ECO:0000256" key="5">
    <source>
        <dbReference type="ARBA" id="ARBA00022840"/>
    </source>
</evidence>
<dbReference type="Pfam" id="PF17862">
    <property type="entry name" value="AAA_lid_3"/>
    <property type="match status" value="1"/>
</dbReference>
<gene>
    <name evidence="9" type="primary">ycf46</name>
</gene>
<evidence type="ECO:0000256" key="1">
    <source>
        <dbReference type="ARBA" id="ARBA00004229"/>
    </source>
</evidence>
<evidence type="ECO:0000256" key="3">
    <source>
        <dbReference type="ARBA" id="ARBA00022640"/>
    </source>
</evidence>
<proteinExistence type="inferred from homology"/>
<dbReference type="InterPro" id="IPR052381">
    <property type="entry name" value="AAA_domain_protein"/>
</dbReference>
<dbReference type="PANTHER" id="PTHR42960">
    <property type="entry name" value="YCF46 PROTEIN"/>
    <property type="match status" value="1"/>
</dbReference>
<dbReference type="SMART" id="SM00382">
    <property type="entry name" value="AAA"/>
    <property type="match status" value="1"/>
</dbReference>
<feature type="domain" description="AAA+ ATPase" evidence="8">
    <location>
        <begin position="256"/>
        <end position="391"/>
    </location>
</feature>
<comment type="similarity">
    <text evidence="6">Belongs to the AAA ATPase family. Highly divergent.</text>
</comment>
<reference evidence="9" key="2">
    <citation type="submission" date="2019-04" db="EMBL/GenBank/DDBJ databases">
        <authorList>
            <person name="Pasella M."/>
        </authorList>
    </citation>
    <scope>NUCLEOTIDE SEQUENCE</scope>
    <source>
        <strain evidence="9">PD1141</strain>
    </source>
</reference>
<dbReference type="InterPro" id="IPR003959">
    <property type="entry name" value="ATPase_AAA_core"/>
</dbReference>
<sequence length="487" mass="56573">MNFKEELILLLSSQDLLIYIITDEEERLEYSITKIAQQQFQNSIYVWDFIDGYQNNPNYIDQAIRNPLEALEVIQKLESKISKVFFLKDFHLFINDISIIRKLKNLKKWLKQSNSHIIISGPEIEIPISLKESITILEFPLPNRKEIKIELYRLFQIMEIDSPKYIEELILAYQGFSIERIRRSIAKLIYKQQSIEDILQIILIEKKQLIQQSNILEFYPSKHNLNDIGGLTNLKIWLNKRSSSFSKQAKNYGLPTPKGILLVGIQGTGKSLSAKAISQQWNIPLLKLDIGKIFAGIIGESEERMRYMIKLSEQSAPCILWIDEIDKAFTKINYNTDSGTSSRVLSSLLTWLSEKETKVFVVATANNILNLPPEILRKGRFDEIFFLNLPSFTERVSIFQIHLMKFRPLTWNNYNIKHLSKLTDQFSGAEIKQAIIEAMHNAFYEKREFTTEDIITVVKDFIPLAFTDQVSILKIQEWAQSGNIRLA</sequence>
<keyword evidence="5" id="KW-0067">ATP-binding</keyword>